<reference evidence="3 4" key="1">
    <citation type="submission" date="2018-11" db="EMBL/GenBank/DDBJ databases">
        <title>Genome sequence and assembly of Colletotrichum spinosum.</title>
        <authorList>
            <person name="Gan P."/>
            <person name="Shirasu K."/>
        </authorList>
    </citation>
    <scope>NUCLEOTIDE SEQUENCE [LARGE SCALE GENOMIC DNA]</scope>
    <source>
        <strain evidence="3 4">CBS 515.97</strain>
    </source>
</reference>
<evidence type="ECO:0000313" key="4">
    <source>
        <dbReference type="Proteomes" id="UP000295083"/>
    </source>
</evidence>
<keyword evidence="4" id="KW-1185">Reference proteome</keyword>
<feature type="domain" description="LysM" evidence="2">
    <location>
        <begin position="92"/>
        <end position="138"/>
    </location>
</feature>
<accession>A0A4R8QB90</accession>
<dbReference type="SMART" id="SM00257">
    <property type="entry name" value="LysM"/>
    <property type="match status" value="2"/>
</dbReference>
<protein>
    <recommendedName>
        <fullName evidence="2">LysM domain-containing protein</fullName>
    </recommendedName>
</protein>
<evidence type="ECO:0000259" key="2">
    <source>
        <dbReference type="PROSITE" id="PS51782"/>
    </source>
</evidence>
<proteinExistence type="predicted"/>
<evidence type="ECO:0000256" key="1">
    <source>
        <dbReference type="SAM" id="SignalP"/>
    </source>
</evidence>
<evidence type="ECO:0000313" key="3">
    <source>
        <dbReference type="EMBL" id="TDZ31073.1"/>
    </source>
</evidence>
<dbReference type="Gene3D" id="3.10.350.10">
    <property type="entry name" value="LysM domain"/>
    <property type="match status" value="1"/>
</dbReference>
<comment type="caution">
    <text evidence="3">The sequence shown here is derived from an EMBL/GenBank/DDBJ whole genome shotgun (WGS) entry which is preliminary data.</text>
</comment>
<dbReference type="EMBL" id="QAPG01000109">
    <property type="protein sequence ID" value="TDZ31073.1"/>
    <property type="molecule type" value="Genomic_DNA"/>
</dbReference>
<dbReference type="AlphaFoldDB" id="A0A4R8QB90"/>
<dbReference type="Pfam" id="PF01476">
    <property type="entry name" value="LysM"/>
    <property type="match status" value="2"/>
</dbReference>
<dbReference type="Proteomes" id="UP000295083">
    <property type="component" value="Unassembled WGS sequence"/>
</dbReference>
<gene>
    <name evidence="3" type="ORF">C8035_v001468</name>
</gene>
<dbReference type="CDD" id="cd00118">
    <property type="entry name" value="LysM"/>
    <property type="match status" value="2"/>
</dbReference>
<name>A0A4R8QB90_9PEZI</name>
<keyword evidence="1" id="KW-0732">Signal</keyword>
<organism evidence="3 4">
    <name type="scientific">Colletotrichum spinosum</name>
    <dbReference type="NCBI Taxonomy" id="1347390"/>
    <lineage>
        <taxon>Eukaryota</taxon>
        <taxon>Fungi</taxon>
        <taxon>Dikarya</taxon>
        <taxon>Ascomycota</taxon>
        <taxon>Pezizomycotina</taxon>
        <taxon>Sordariomycetes</taxon>
        <taxon>Hypocreomycetidae</taxon>
        <taxon>Glomerellales</taxon>
        <taxon>Glomerellaceae</taxon>
        <taxon>Colletotrichum</taxon>
        <taxon>Colletotrichum orbiculare species complex</taxon>
    </lineage>
</organism>
<feature type="chain" id="PRO_5020747737" description="LysM domain-containing protein" evidence="1">
    <location>
        <begin position="19"/>
        <end position="143"/>
    </location>
</feature>
<dbReference type="SUPFAM" id="SSF54106">
    <property type="entry name" value="LysM domain"/>
    <property type="match status" value="1"/>
</dbReference>
<sequence length="143" mass="15924">MRADVLLVFTALFGSSAAFRRSCRKSGEGEGWYYTTNSDTLEAVAADFCTKPSVIQQWNHLTTLKPGVNIKVPCRYNAGKQRDCRKNTATDGAYVIVSGDMLKDIAYDFCTNSDVLQRMNSAKIPNKDLIFPNTVIQVPCSWN</sequence>
<dbReference type="InterPro" id="IPR018392">
    <property type="entry name" value="LysM"/>
</dbReference>
<dbReference type="PROSITE" id="PS51782">
    <property type="entry name" value="LYSM"/>
    <property type="match status" value="1"/>
</dbReference>
<feature type="signal peptide" evidence="1">
    <location>
        <begin position="1"/>
        <end position="18"/>
    </location>
</feature>
<dbReference type="InterPro" id="IPR036779">
    <property type="entry name" value="LysM_dom_sf"/>
</dbReference>